<comment type="caution">
    <text evidence="7">The sequence shown here is derived from an EMBL/GenBank/DDBJ whole genome shotgun (WGS) entry which is preliminary data.</text>
</comment>
<comment type="subcellular location">
    <subcellularLocation>
        <location evidence="1">Cytoplasm</location>
    </subcellularLocation>
</comment>
<dbReference type="PANTHER" id="PTHR34982">
    <property type="entry name" value="YOP PROTEINS TRANSLOCATION PROTEIN L"/>
    <property type="match status" value="1"/>
</dbReference>
<evidence type="ECO:0000313" key="7">
    <source>
        <dbReference type="EMBL" id="MTW12629.1"/>
    </source>
</evidence>
<evidence type="ECO:0000256" key="4">
    <source>
        <dbReference type="ARBA" id="ARBA00022927"/>
    </source>
</evidence>
<dbReference type="NCBIfam" id="TIGR02499">
    <property type="entry name" value="HrpE_YscL_not"/>
    <property type="match status" value="1"/>
</dbReference>
<dbReference type="GO" id="GO:0005829">
    <property type="term" value="C:cytosol"/>
    <property type="evidence" value="ECO:0007669"/>
    <property type="project" value="TreeGrafter"/>
</dbReference>
<sequence>MMLLVDRGKLASADGKVIKANDFAQLASAQEALAHANRRAAEIVALAETQRDAAIRAGRELGIEQGRAEYAASMVDATARMESSFICLEARLVKTVMDALQAILHEIGERTVMEGLVRRTIANSSRKNSLRLIVAAQQFDTVNALLSPVLAEFPEIEYIDVVQDPAGVPGMCVLESEFGIVDASLDTQIAAIRAGLIRAFVGKRRSSGAGQ</sequence>
<evidence type="ECO:0000256" key="3">
    <source>
        <dbReference type="ARBA" id="ARBA00022490"/>
    </source>
</evidence>
<keyword evidence="3" id="KW-0963">Cytoplasm</keyword>
<dbReference type="InterPro" id="IPR051472">
    <property type="entry name" value="T3SS_Stator/FliH"/>
</dbReference>
<dbReference type="OrthoDB" id="6008834at2"/>
<accession>A0A6L6QK22</accession>
<dbReference type="Proteomes" id="UP000472320">
    <property type="component" value="Unassembled WGS sequence"/>
</dbReference>
<reference evidence="7 8" key="1">
    <citation type="submission" date="2019-11" db="EMBL/GenBank/DDBJ databases">
        <title>Type strains purchased from KCTC, JCM and DSMZ.</title>
        <authorList>
            <person name="Lu H."/>
        </authorList>
    </citation>
    <scope>NUCLEOTIDE SEQUENCE [LARGE SCALE GENOMIC DNA]</scope>
    <source>
        <strain evidence="7 8">JCM 31587</strain>
    </source>
</reference>
<evidence type="ECO:0000256" key="6">
    <source>
        <dbReference type="ARBA" id="ARBA00040494"/>
    </source>
</evidence>
<dbReference type="EMBL" id="WNKX01000015">
    <property type="protein sequence ID" value="MTW12629.1"/>
    <property type="molecule type" value="Genomic_DNA"/>
</dbReference>
<proteinExistence type="inferred from homology"/>
<keyword evidence="8" id="KW-1185">Reference proteome</keyword>
<evidence type="ECO:0000256" key="5">
    <source>
        <dbReference type="ARBA" id="ARBA00024335"/>
    </source>
</evidence>
<dbReference type="InterPro" id="IPR010586">
    <property type="entry name" value="T3SS_stator_protein"/>
</dbReference>
<dbReference type="Pfam" id="PF06635">
    <property type="entry name" value="T3SS_SCTL"/>
    <property type="match status" value="1"/>
</dbReference>
<dbReference type="AlphaFoldDB" id="A0A6L6QK22"/>
<dbReference type="GO" id="GO:0030254">
    <property type="term" value="P:protein secretion by the type III secretion system"/>
    <property type="evidence" value="ECO:0007669"/>
    <property type="project" value="InterPro"/>
</dbReference>
<keyword evidence="4" id="KW-0653">Protein transport</keyword>
<gene>
    <name evidence="7" type="ORF">GM658_18630</name>
</gene>
<evidence type="ECO:0000256" key="2">
    <source>
        <dbReference type="ARBA" id="ARBA00022448"/>
    </source>
</evidence>
<comment type="similarity">
    <text evidence="5">Belongs to the SctL stator family.</text>
</comment>
<evidence type="ECO:0000256" key="1">
    <source>
        <dbReference type="ARBA" id="ARBA00004496"/>
    </source>
</evidence>
<dbReference type="PANTHER" id="PTHR34982:SF4">
    <property type="entry name" value="TYPE 3 SECRETION SYSTEM STATOR PROTEIN"/>
    <property type="match status" value="1"/>
</dbReference>
<keyword evidence="2" id="KW-0813">Transport</keyword>
<organism evidence="7 8">
    <name type="scientific">Massilia eburnea</name>
    <dbReference type="NCBI Taxonomy" id="1776165"/>
    <lineage>
        <taxon>Bacteria</taxon>
        <taxon>Pseudomonadati</taxon>
        <taxon>Pseudomonadota</taxon>
        <taxon>Betaproteobacteria</taxon>
        <taxon>Burkholderiales</taxon>
        <taxon>Oxalobacteraceae</taxon>
        <taxon>Telluria group</taxon>
        <taxon>Massilia</taxon>
    </lineage>
</organism>
<name>A0A6L6QK22_9BURK</name>
<protein>
    <recommendedName>
        <fullName evidence="6">Type 3 secretion system stator protein</fullName>
    </recommendedName>
</protein>
<dbReference type="InterPro" id="IPR012842">
    <property type="entry name" value="T3SS_SctL/SctL2"/>
</dbReference>
<dbReference type="RefSeq" id="WP_155455559.1">
    <property type="nucleotide sequence ID" value="NZ_WNKX01000015.1"/>
</dbReference>
<evidence type="ECO:0000313" key="8">
    <source>
        <dbReference type="Proteomes" id="UP000472320"/>
    </source>
</evidence>